<protein>
    <submittedName>
        <fullName evidence="1">Uncharacterized protein</fullName>
    </submittedName>
</protein>
<feature type="non-terminal residue" evidence="1">
    <location>
        <position position="236"/>
    </location>
</feature>
<dbReference type="EMBL" id="CALNXJ010000005">
    <property type="protein sequence ID" value="CAH3040546.1"/>
    <property type="molecule type" value="Genomic_DNA"/>
</dbReference>
<dbReference type="Proteomes" id="UP001159428">
    <property type="component" value="Unassembled WGS sequence"/>
</dbReference>
<keyword evidence="2" id="KW-1185">Reference proteome</keyword>
<gene>
    <name evidence="1" type="ORF">PMEA_00026103</name>
</gene>
<accession>A0AAU9W0T2</accession>
<evidence type="ECO:0000313" key="1">
    <source>
        <dbReference type="EMBL" id="CAH3040546.1"/>
    </source>
</evidence>
<comment type="caution">
    <text evidence="1">The sequence shown here is derived from an EMBL/GenBank/DDBJ whole genome shotgun (WGS) entry which is preliminary data.</text>
</comment>
<feature type="non-terminal residue" evidence="1">
    <location>
        <position position="1"/>
    </location>
</feature>
<proteinExistence type="predicted"/>
<evidence type="ECO:0000313" key="2">
    <source>
        <dbReference type="Proteomes" id="UP001159428"/>
    </source>
</evidence>
<reference evidence="1 2" key="1">
    <citation type="submission" date="2022-05" db="EMBL/GenBank/DDBJ databases">
        <authorList>
            <consortium name="Genoscope - CEA"/>
            <person name="William W."/>
        </authorList>
    </citation>
    <scope>NUCLEOTIDE SEQUENCE [LARGE SCALE GENOMIC DNA]</scope>
</reference>
<sequence length="236" mass="26883">KKEFNHWKSKYKQDKDEVLQCFQQVKTCKDIDRAWEILDIEFVDRRKLVDTLLAEVNNYGVVRTDPKSLAHYATSISVFVSDMEDNACPVQEASEAPFFMSRLHLLLKRVEKQLGLSSPKTHLTMNLAGGQKAEVSEMLEIEIASPTNEDIVKNLQVHMVCKPHSNTKNIPRKSIDSYTHLKSVADKLHFSGEPVAKRNCFGWYVLRQVDSGSNNMSVIRSVYVNTLSAVVDIKKL</sequence>
<name>A0AAU9W0T2_9CNID</name>
<organism evidence="1 2">
    <name type="scientific">Pocillopora meandrina</name>
    <dbReference type="NCBI Taxonomy" id="46732"/>
    <lineage>
        <taxon>Eukaryota</taxon>
        <taxon>Metazoa</taxon>
        <taxon>Cnidaria</taxon>
        <taxon>Anthozoa</taxon>
        <taxon>Hexacorallia</taxon>
        <taxon>Scleractinia</taxon>
        <taxon>Astrocoeniina</taxon>
        <taxon>Pocilloporidae</taxon>
        <taxon>Pocillopora</taxon>
    </lineage>
</organism>
<dbReference type="AlphaFoldDB" id="A0AAU9W0T2"/>